<dbReference type="PANTHER" id="PTHR38537">
    <property type="entry name" value="JITTERBUG, ISOFORM N"/>
    <property type="match status" value="1"/>
</dbReference>
<reference evidence="5" key="1">
    <citation type="journal article" date="2023" name="Science">
        <title>Genome structures resolve the early diversification of teleost fishes.</title>
        <authorList>
            <person name="Parey E."/>
            <person name="Louis A."/>
            <person name="Montfort J."/>
            <person name="Bouchez O."/>
            <person name="Roques C."/>
            <person name="Iampietro C."/>
            <person name="Lluch J."/>
            <person name="Castinel A."/>
            <person name="Donnadieu C."/>
            <person name="Desvignes T."/>
            <person name="Floi Bucao C."/>
            <person name="Jouanno E."/>
            <person name="Wen M."/>
            <person name="Mejri S."/>
            <person name="Dirks R."/>
            <person name="Jansen H."/>
            <person name="Henkel C."/>
            <person name="Chen W.J."/>
            <person name="Zahm M."/>
            <person name="Cabau C."/>
            <person name="Klopp C."/>
            <person name="Thompson A.W."/>
            <person name="Robinson-Rechavi M."/>
            <person name="Braasch I."/>
            <person name="Lecointre G."/>
            <person name="Bobe J."/>
            <person name="Postlethwait J.H."/>
            <person name="Berthelot C."/>
            <person name="Roest Crollius H."/>
            <person name="Guiguen Y."/>
        </authorList>
    </citation>
    <scope>NUCLEOTIDE SEQUENCE</scope>
    <source>
        <strain evidence="5">WJC10195</strain>
    </source>
</reference>
<dbReference type="SMART" id="SM00033">
    <property type="entry name" value="CH"/>
    <property type="match status" value="1"/>
</dbReference>
<evidence type="ECO:0000256" key="1">
    <source>
        <dbReference type="ARBA" id="ARBA00022737"/>
    </source>
</evidence>
<dbReference type="FunFam" id="1.10.418.10:FF:000006">
    <property type="entry name" value="Filamin-B isoform A"/>
    <property type="match status" value="1"/>
</dbReference>
<dbReference type="GO" id="GO:0051015">
    <property type="term" value="F:actin filament binding"/>
    <property type="evidence" value="ECO:0007669"/>
    <property type="project" value="InterPro"/>
</dbReference>
<dbReference type="InterPro" id="IPR044801">
    <property type="entry name" value="Filamin"/>
</dbReference>
<evidence type="ECO:0000259" key="4">
    <source>
        <dbReference type="PROSITE" id="PS50021"/>
    </source>
</evidence>
<feature type="compositionally biased region" description="Acidic residues" evidence="3">
    <location>
        <begin position="22"/>
        <end position="31"/>
    </location>
</feature>
<dbReference type="GO" id="GO:0030036">
    <property type="term" value="P:actin cytoskeleton organization"/>
    <property type="evidence" value="ECO:0007669"/>
    <property type="project" value="InterPro"/>
</dbReference>
<keyword evidence="2" id="KW-0009">Actin-binding</keyword>
<keyword evidence="1" id="KW-0677">Repeat</keyword>
<evidence type="ECO:0000256" key="2">
    <source>
        <dbReference type="ARBA" id="ARBA00023203"/>
    </source>
</evidence>
<dbReference type="AlphaFoldDB" id="A0A9Q1G1M1"/>
<name>A0A9Q1G1M1_SYNKA</name>
<dbReference type="PANTHER" id="PTHR38537:SF12">
    <property type="entry name" value="FILAMIN-C"/>
    <property type="match status" value="1"/>
</dbReference>
<dbReference type="SUPFAM" id="SSF47576">
    <property type="entry name" value="Calponin-homology domain, CH-domain"/>
    <property type="match status" value="1"/>
</dbReference>
<sequence length="212" mass="24705">MTSNTTYYDQQQPPEYYQGTDNGEDQDDEMPATEKDLAEDAPWKKIQQNTFTRWCNEHLKCVNKTINDLQKDLGDGLKLVGLLEVLSQKKMYRKYHTRPNFRQMKLENVSVALEFLDREHIKLVSIDSKAIVDGNLKLILGMIWTLILHYSISMPMWEDEDEEDLKKLTPKQRLLGWIQNKVPQLPINNFNRDWRDGKALGALVDNCAPGKH</sequence>
<feature type="domain" description="Calponin-homology (CH)" evidence="4">
    <location>
        <begin position="45"/>
        <end position="151"/>
    </location>
</feature>
<dbReference type="InterPro" id="IPR001589">
    <property type="entry name" value="Actinin_actin-bd_CS"/>
</dbReference>
<accession>A0A9Q1G1M1</accession>
<dbReference type="EMBL" id="JAINUF010000002">
    <property type="protein sequence ID" value="KAJ8373571.1"/>
    <property type="molecule type" value="Genomic_DNA"/>
</dbReference>
<evidence type="ECO:0000256" key="3">
    <source>
        <dbReference type="SAM" id="MobiDB-lite"/>
    </source>
</evidence>
<dbReference type="Gene3D" id="1.10.418.10">
    <property type="entry name" value="Calponin-like domain"/>
    <property type="match status" value="2"/>
</dbReference>
<dbReference type="Pfam" id="PF00307">
    <property type="entry name" value="CH"/>
    <property type="match status" value="2"/>
</dbReference>
<dbReference type="PROSITE" id="PS50021">
    <property type="entry name" value="CH"/>
    <property type="match status" value="2"/>
</dbReference>
<evidence type="ECO:0000313" key="5">
    <source>
        <dbReference type="EMBL" id="KAJ8373571.1"/>
    </source>
</evidence>
<feature type="domain" description="Calponin-homology (CH)" evidence="4">
    <location>
        <begin position="168"/>
        <end position="212"/>
    </location>
</feature>
<feature type="compositionally biased region" description="Low complexity" evidence="3">
    <location>
        <begin position="7"/>
        <end position="18"/>
    </location>
</feature>
<dbReference type="OrthoDB" id="18740at2759"/>
<evidence type="ECO:0000313" key="6">
    <source>
        <dbReference type="Proteomes" id="UP001152622"/>
    </source>
</evidence>
<organism evidence="5 6">
    <name type="scientific">Synaphobranchus kaupii</name>
    <name type="common">Kaup's arrowtooth eel</name>
    <dbReference type="NCBI Taxonomy" id="118154"/>
    <lineage>
        <taxon>Eukaryota</taxon>
        <taxon>Metazoa</taxon>
        <taxon>Chordata</taxon>
        <taxon>Craniata</taxon>
        <taxon>Vertebrata</taxon>
        <taxon>Euteleostomi</taxon>
        <taxon>Actinopterygii</taxon>
        <taxon>Neopterygii</taxon>
        <taxon>Teleostei</taxon>
        <taxon>Anguilliformes</taxon>
        <taxon>Synaphobranchidae</taxon>
        <taxon>Synaphobranchus</taxon>
    </lineage>
</organism>
<proteinExistence type="predicted"/>
<protein>
    <recommendedName>
        <fullName evidence="4">Calponin-homology (CH) domain-containing protein</fullName>
    </recommendedName>
</protein>
<dbReference type="Proteomes" id="UP001152622">
    <property type="component" value="Chromosome 2"/>
</dbReference>
<dbReference type="InterPro" id="IPR036872">
    <property type="entry name" value="CH_dom_sf"/>
</dbReference>
<dbReference type="InterPro" id="IPR001715">
    <property type="entry name" value="CH_dom"/>
</dbReference>
<dbReference type="PROSITE" id="PS00020">
    <property type="entry name" value="ACTININ_2"/>
    <property type="match status" value="1"/>
</dbReference>
<comment type="caution">
    <text evidence="5">The sequence shown here is derived from an EMBL/GenBank/DDBJ whole genome shotgun (WGS) entry which is preliminary data.</text>
</comment>
<feature type="region of interest" description="Disordered" evidence="3">
    <location>
        <begin position="1"/>
        <end position="31"/>
    </location>
</feature>
<gene>
    <name evidence="5" type="ORF">SKAU_G00041510</name>
</gene>
<dbReference type="PROSITE" id="PS00019">
    <property type="entry name" value="ACTININ_1"/>
    <property type="match status" value="1"/>
</dbReference>
<keyword evidence="6" id="KW-1185">Reference proteome</keyword>